<keyword evidence="7" id="KW-1185">Reference proteome</keyword>
<gene>
    <name evidence="6" type="ORF">HF577_13755</name>
</gene>
<evidence type="ECO:0000313" key="6">
    <source>
        <dbReference type="EMBL" id="NMH78145.1"/>
    </source>
</evidence>
<evidence type="ECO:0000256" key="3">
    <source>
        <dbReference type="ARBA" id="ARBA00023163"/>
    </source>
</evidence>
<feature type="domain" description="HTH tetR-type" evidence="5">
    <location>
        <begin position="9"/>
        <end position="69"/>
    </location>
</feature>
<evidence type="ECO:0000313" key="7">
    <source>
        <dbReference type="Proteomes" id="UP001296706"/>
    </source>
</evidence>
<accession>A0ABX1RFK1</accession>
<evidence type="ECO:0000256" key="2">
    <source>
        <dbReference type="ARBA" id="ARBA00023125"/>
    </source>
</evidence>
<comment type="caution">
    <text evidence="6">The sequence shown here is derived from an EMBL/GenBank/DDBJ whole genome shotgun (WGS) entry which is preliminary data.</text>
</comment>
<evidence type="ECO:0000256" key="1">
    <source>
        <dbReference type="ARBA" id="ARBA00023015"/>
    </source>
</evidence>
<evidence type="ECO:0000256" key="4">
    <source>
        <dbReference type="PROSITE-ProRule" id="PRU00335"/>
    </source>
</evidence>
<dbReference type="SUPFAM" id="SSF46689">
    <property type="entry name" value="Homeodomain-like"/>
    <property type="match status" value="1"/>
</dbReference>
<protein>
    <submittedName>
        <fullName evidence="6">TetR/AcrR family transcriptional regulator</fullName>
    </submittedName>
</protein>
<dbReference type="InterPro" id="IPR009057">
    <property type="entry name" value="Homeodomain-like_sf"/>
</dbReference>
<dbReference type="PROSITE" id="PS50977">
    <property type="entry name" value="HTH_TETR_2"/>
    <property type="match status" value="1"/>
</dbReference>
<dbReference type="Gene3D" id="1.10.357.10">
    <property type="entry name" value="Tetracycline Repressor, domain 2"/>
    <property type="match status" value="1"/>
</dbReference>
<feature type="DNA-binding region" description="H-T-H motif" evidence="4">
    <location>
        <begin position="32"/>
        <end position="51"/>
    </location>
</feature>
<dbReference type="PANTHER" id="PTHR30055:SF234">
    <property type="entry name" value="HTH-TYPE TRANSCRIPTIONAL REGULATOR BETI"/>
    <property type="match status" value="1"/>
</dbReference>
<keyword evidence="3" id="KW-0804">Transcription</keyword>
<name>A0ABX1RFK1_9PSEU</name>
<dbReference type="PRINTS" id="PR00455">
    <property type="entry name" value="HTHTETR"/>
</dbReference>
<keyword evidence="1" id="KW-0805">Transcription regulation</keyword>
<dbReference type="InterPro" id="IPR001647">
    <property type="entry name" value="HTH_TetR"/>
</dbReference>
<dbReference type="EMBL" id="JAAXKY010000037">
    <property type="protein sequence ID" value="NMH78145.1"/>
    <property type="molecule type" value="Genomic_DNA"/>
</dbReference>
<organism evidence="6 7">
    <name type="scientific">Pseudonocardia xinjiangensis</name>
    <dbReference type="NCBI Taxonomy" id="75289"/>
    <lineage>
        <taxon>Bacteria</taxon>
        <taxon>Bacillati</taxon>
        <taxon>Actinomycetota</taxon>
        <taxon>Actinomycetes</taxon>
        <taxon>Pseudonocardiales</taxon>
        <taxon>Pseudonocardiaceae</taxon>
        <taxon>Pseudonocardia</taxon>
    </lineage>
</organism>
<reference evidence="6 7" key="1">
    <citation type="submission" date="2020-04" db="EMBL/GenBank/DDBJ databases">
        <authorList>
            <person name="Klaysubun C."/>
            <person name="Duangmal K."/>
            <person name="Lipun K."/>
        </authorList>
    </citation>
    <scope>NUCLEOTIDE SEQUENCE [LARGE SCALE GENOMIC DNA]</scope>
    <source>
        <strain evidence="6 7">JCM 11839</strain>
    </source>
</reference>
<evidence type="ECO:0000259" key="5">
    <source>
        <dbReference type="PROSITE" id="PS50977"/>
    </source>
</evidence>
<dbReference type="InterPro" id="IPR050109">
    <property type="entry name" value="HTH-type_TetR-like_transc_reg"/>
</dbReference>
<dbReference type="Proteomes" id="UP001296706">
    <property type="component" value="Unassembled WGS sequence"/>
</dbReference>
<dbReference type="Pfam" id="PF00440">
    <property type="entry name" value="TetR_N"/>
    <property type="match status" value="1"/>
</dbReference>
<sequence>MTRRAEYAETTRRAIVAAARTLFSEKGYFATKVDEIAATARVAPATVYAVTGGKQGLLRTLVDEWSDAPVVAEARAEIAKLDDAEELLSFLAALTRSMRQDYGDIMRLVIAAAPHDATAAEGLATGTARYRDGTLLAAQRLADLGALRDGLTVEEALDILWFYFGYAGFFTLVDDNGWSYPKAEEWLRDAARRALLAEAASE</sequence>
<dbReference type="PANTHER" id="PTHR30055">
    <property type="entry name" value="HTH-TYPE TRANSCRIPTIONAL REGULATOR RUTR"/>
    <property type="match status" value="1"/>
</dbReference>
<keyword evidence="2 4" id="KW-0238">DNA-binding</keyword>
<proteinExistence type="predicted"/>